<accession>A0A2I0BCS6</accession>
<evidence type="ECO:0000256" key="1">
    <source>
        <dbReference type="SAM" id="MobiDB-lite"/>
    </source>
</evidence>
<gene>
    <name evidence="2" type="ORF">AXF42_Ash021253</name>
</gene>
<dbReference type="AlphaFoldDB" id="A0A2I0BCS6"/>
<reference evidence="2 3" key="1">
    <citation type="journal article" date="2017" name="Nature">
        <title>The Apostasia genome and the evolution of orchids.</title>
        <authorList>
            <person name="Zhang G.Q."/>
            <person name="Liu K.W."/>
            <person name="Li Z."/>
            <person name="Lohaus R."/>
            <person name="Hsiao Y.Y."/>
            <person name="Niu S.C."/>
            <person name="Wang J.Y."/>
            <person name="Lin Y.C."/>
            <person name="Xu Q."/>
            <person name="Chen L.J."/>
            <person name="Yoshida K."/>
            <person name="Fujiwara S."/>
            <person name="Wang Z.W."/>
            <person name="Zhang Y.Q."/>
            <person name="Mitsuda N."/>
            <person name="Wang M."/>
            <person name="Liu G.H."/>
            <person name="Pecoraro L."/>
            <person name="Huang H.X."/>
            <person name="Xiao X.J."/>
            <person name="Lin M."/>
            <person name="Wu X.Y."/>
            <person name="Wu W.L."/>
            <person name="Chen Y.Y."/>
            <person name="Chang S.B."/>
            <person name="Sakamoto S."/>
            <person name="Ohme-Takagi M."/>
            <person name="Yagi M."/>
            <person name="Zeng S.J."/>
            <person name="Shen C.Y."/>
            <person name="Yeh C.M."/>
            <person name="Luo Y.B."/>
            <person name="Tsai W.C."/>
            <person name="Van de Peer Y."/>
            <person name="Liu Z.J."/>
        </authorList>
    </citation>
    <scope>NUCLEOTIDE SEQUENCE [LARGE SCALE GENOMIC DNA]</scope>
    <source>
        <strain evidence="3">cv. Shenzhen</strain>
        <tissue evidence="2">Stem</tissue>
    </source>
</reference>
<dbReference type="Proteomes" id="UP000236161">
    <property type="component" value="Unassembled WGS sequence"/>
</dbReference>
<proteinExistence type="predicted"/>
<evidence type="ECO:0000313" key="2">
    <source>
        <dbReference type="EMBL" id="PKA65587.1"/>
    </source>
</evidence>
<feature type="compositionally biased region" description="Polar residues" evidence="1">
    <location>
        <begin position="49"/>
        <end position="71"/>
    </location>
</feature>
<name>A0A2I0BCS6_9ASPA</name>
<keyword evidence="3" id="KW-1185">Reference proteome</keyword>
<dbReference type="OrthoDB" id="1712943at2759"/>
<evidence type="ECO:0000313" key="3">
    <source>
        <dbReference type="Proteomes" id="UP000236161"/>
    </source>
</evidence>
<dbReference type="EMBL" id="KZ451893">
    <property type="protein sequence ID" value="PKA65587.1"/>
    <property type="molecule type" value="Genomic_DNA"/>
</dbReference>
<sequence length="329" mass="35199">MAQPEVGSSGWKSAAHRAASGVPPTARENPNGRVPPIPGRTHNRIRSPRGTTSSRWSNVGKGSQQNGSVTSGKGLALRVGHGGPSFEPNDCWERSPWGTFPGVEQPTQNLYGQRESDCLIKTKHCDGPKGCSRNVISAKCSECESEEVQPSAGLGPFFWIHVPLRQDNPGGRHCQVGSLAGAAHLLKDNAAHSRSRFVPPKLWFCRTNDRAAGVQGSNASRDGAVMCVRVGNVAGRKAPSANCCKDCISWEDLREERSPGPPNLSALRKCGALIEERYGVVGAICQRFTWRSGPPGLHPAGCAIGYLMVPPNKCEVIAGLLRLQATARE</sequence>
<protein>
    <submittedName>
        <fullName evidence="2">Uncharacterized protein</fullName>
    </submittedName>
</protein>
<organism evidence="2 3">
    <name type="scientific">Apostasia shenzhenica</name>
    <dbReference type="NCBI Taxonomy" id="1088818"/>
    <lineage>
        <taxon>Eukaryota</taxon>
        <taxon>Viridiplantae</taxon>
        <taxon>Streptophyta</taxon>
        <taxon>Embryophyta</taxon>
        <taxon>Tracheophyta</taxon>
        <taxon>Spermatophyta</taxon>
        <taxon>Magnoliopsida</taxon>
        <taxon>Liliopsida</taxon>
        <taxon>Asparagales</taxon>
        <taxon>Orchidaceae</taxon>
        <taxon>Apostasioideae</taxon>
        <taxon>Apostasia</taxon>
    </lineage>
</organism>
<feature type="region of interest" description="Disordered" evidence="1">
    <location>
        <begin position="1"/>
        <end position="78"/>
    </location>
</feature>